<reference evidence="1" key="1">
    <citation type="submission" date="2016-10" db="EMBL/GenBank/DDBJ databases">
        <title>Sequence of Gallionella enrichment culture.</title>
        <authorList>
            <person name="Poehlein A."/>
            <person name="Muehling M."/>
            <person name="Daniel R."/>
        </authorList>
    </citation>
    <scope>NUCLEOTIDE SEQUENCE</scope>
</reference>
<organism evidence="1">
    <name type="scientific">mine drainage metagenome</name>
    <dbReference type="NCBI Taxonomy" id="410659"/>
    <lineage>
        <taxon>unclassified sequences</taxon>
        <taxon>metagenomes</taxon>
        <taxon>ecological metagenomes</taxon>
    </lineage>
</organism>
<comment type="caution">
    <text evidence="1">The sequence shown here is derived from an EMBL/GenBank/DDBJ whole genome shotgun (WGS) entry which is preliminary data.</text>
</comment>
<sequence length="70" mass="7874">MREERLYPLLVQLLAQGARLEESTGAGRRFTLIAERERQPVSAALALKLEREGRIRALCRVGGRTLWVAA</sequence>
<protein>
    <submittedName>
        <fullName evidence="1">Uncharacterized protein</fullName>
    </submittedName>
</protein>
<evidence type="ECO:0000313" key="1">
    <source>
        <dbReference type="EMBL" id="OIQ72735.1"/>
    </source>
</evidence>
<proteinExistence type="predicted"/>
<name>A0A1J5PY50_9ZZZZ</name>
<dbReference type="EMBL" id="MLJW01003150">
    <property type="protein sequence ID" value="OIQ72735.1"/>
    <property type="molecule type" value="Genomic_DNA"/>
</dbReference>
<accession>A0A1J5PY50</accession>
<gene>
    <name evidence="1" type="ORF">GALL_456370</name>
</gene>
<dbReference type="AlphaFoldDB" id="A0A1J5PY50"/>